<evidence type="ECO:0000259" key="9">
    <source>
        <dbReference type="PROSITE" id="PS50850"/>
    </source>
</evidence>
<feature type="domain" description="Major facilitator superfamily (MFS) profile" evidence="9">
    <location>
        <begin position="18"/>
        <end position="428"/>
    </location>
</feature>
<feature type="transmembrane region" description="Helical" evidence="8">
    <location>
        <begin position="155"/>
        <end position="178"/>
    </location>
</feature>
<dbReference type="AlphaFoldDB" id="A0A7Z7I1P3"/>
<name>A0A7Z7I1P3_9BURK</name>
<feature type="transmembrane region" description="Helical" evidence="8">
    <location>
        <begin position="279"/>
        <end position="298"/>
    </location>
</feature>
<dbReference type="PROSITE" id="PS50850">
    <property type="entry name" value="MFS"/>
    <property type="match status" value="1"/>
</dbReference>
<dbReference type="GO" id="GO:0022857">
    <property type="term" value="F:transmembrane transporter activity"/>
    <property type="evidence" value="ECO:0007669"/>
    <property type="project" value="InterPro"/>
</dbReference>
<feature type="transmembrane region" description="Helical" evidence="8">
    <location>
        <begin position="379"/>
        <end position="398"/>
    </location>
</feature>
<dbReference type="Pfam" id="PF00083">
    <property type="entry name" value="Sugar_tr"/>
    <property type="match status" value="1"/>
</dbReference>
<dbReference type="RefSeq" id="WP_097189734.1">
    <property type="nucleotide sequence ID" value="NZ_OCSU01000001.1"/>
</dbReference>
<keyword evidence="11" id="KW-1185">Reference proteome</keyword>
<evidence type="ECO:0000313" key="10">
    <source>
        <dbReference type="EMBL" id="SOE53066.1"/>
    </source>
</evidence>
<evidence type="ECO:0000256" key="4">
    <source>
        <dbReference type="ARBA" id="ARBA00022692"/>
    </source>
</evidence>
<keyword evidence="4 8" id="KW-0812">Transmembrane</keyword>
<keyword evidence="6 8" id="KW-0472">Membrane</keyword>
<dbReference type="CDD" id="cd17369">
    <property type="entry name" value="MFS_ShiA_like"/>
    <property type="match status" value="1"/>
</dbReference>
<keyword evidence="5 8" id="KW-1133">Transmembrane helix</keyword>
<dbReference type="EMBL" id="OCSU01000001">
    <property type="protein sequence ID" value="SOE53066.1"/>
    <property type="molecule type" value="Genomic_DNA"/>
</dbReference>
<organism evidence="10 11">
    <name type="scientific">Caballeronia arationis</name>
    <dbReference type="NCBI Taxonomy" id="1777142"/>
    <lineage>
        <taxon>Bacteria</taxon>
        <taxon>Pseudomonadati</taxon>
        <taxon>Pseudomonadota</taxon>
        <taxon>Betaproteobacteria</taxon>
        <taxon>Burkholderiales</taxon>
        <taxon>Burkholderiaceae</taxon>
        <taxon>Caballeronia</taxon>
    </lineage>
</organism>
<evidence type="ECO:0000256" key="3">
    <source>
        <dbReference type="ARBA" id="ARBA00022475"/>
    </source>
</evidence>
<dbReference type="Gene3D" id="1.20.1250.20">
    <property type="entry name" value="MFS general substrate transporter like domains"/>
    <property type="match status" value="2"/>
</dbReference>
<feature type="region of interest" description="Disordered" evidence="7">
    <location>
        <begin position="427"/>
        <end position="452"/>
    </location>
</feature>
<evidence type="ECO:0000256" key="6">
    <source>
        <dbReference type="ARBA" id="ARBA00023136"/>
    </source>
</evidence>
<comment type="caution">
    <text evidence="10">The sequence shown here is derived from an EMBL/GenBank/DDBJ whole genome shotgun (WGS) entry which is preliminary data.</text>
</comment>
<dbReference type="PANTHER" id="PTHR43045">
    <property type="entry name" value="SHIKIMATE TRANSPORTER"/>
    <property type="match status" value="1"/>
</dbReference>
<feature type="transmembrane region" description="Helical" evidence="8">
    <location>
        <begin position="190"/>
        <end position="209"/>
    </location>
</feature>
<evidence type="ECO:0000256" key="2">
    <source>
        <dbReference type="ARBA" id="ARBA00022448"/>
    </source>
</evidence>
<dbReference type="PANTHER" id="PTHR43045:SF1">
    <property type="entry name" value="SHIKIMATE TRANSPORTER"/>
    <property type="match status" value="1"/>
</dbReference>
<keyword evidence="2" id="KW-0813">Transport</keyword>
<dbReference type="InterPro" id="IPR020846">
    <property type="entry name" value="MFS_dom"/>
</dbReference>
<evidence type="ECO:0000256" key="1">
    <source>
        <dbReference type="ARBA" id="ARBA00004651"/>
    </source>
</evidence>
<dbReference type="GO" id="GO:0005886">
    <property type="term" value="C:plasma membrane"/>
    <property type="evidence" value="ECO:0007669"/>
    <property type="project" value="UniProtKB-SubCell"/>
</dbReference>
<dbReference type="SUPFAM" id="SSF103473">
    <property type="entry name" value="MFS general substrate transporter"/>
    <property type="match status" value="1"/>
</dbReference>
<evidence type="ECO:0000313" key="11">
    <source>
        <dbReference type="Proteomes" id="UP000219522"/>
    </source>
</evidence>
<feature type="transmembrane region" description="Helical" evidence="8">
    <location>
        <begin position="405"/>
        <end position="423"/>
    </location>
</feature>
<feature type="transmembrane region" description="Helical" evidence="8">
    <location>
        <begin position="59"/>
        <end position="79"/>
    </location>
</feature>
<gene>
    <name evidence="10" type="ORF">SAMN05446927_0588</name>
</gene>
<accession>A0A7Z7I1P3</accession>
<dbReference type="Proteomes" id="UP000219522">
    <property type="component" value="Unassembled WGS sequence"/>
</dbReference>
<keyword evidence="3" id="KW-1003">Cell membrane</keyword>
<dbReference type="Pfam" id="PF07690">
    <property type="entry name" value="MFS_1"/>
    <property type="match status" value="1"/>
</dbReference>
<feature type="transmembrane region" description="Helical" evidence="8">
    <location>
        <begin position="118"/>
        <end position="143"/>
    </location>
</feature>
<dbReference type="InterPro" id="IPR005828">
    <property type="entry name" value="MFS_sugar_transport-like"/>
</dbReference>
<evidence type="ECO:0000256" key="8">
    <source>
        <dbReference type="SAM" id="Phobius"/>
    </source>
</evidence>
<sequence>MESVSRQSPEVRRAIRNTILSAIVGTAVEWYDYYLYATAAATLFNKLFFPSYDHLTGTLLAYASFAIGFIVRPAGSVIFGRLGDRIGRKAVLIITLLLMGGSTTLMGVLPTYAQIGVWAPVLLCVLRALQGLGSGAEYAGAVLMVIEYAPTKRRWLYGALPYTGVALGLLMSLATFHLSSSLSKAAFEDWGWRIPFLLSAVVVMLGLVLRSTLKETPVFEKIRKQNAVVKAPIREVFSTSLRPMLCAWGARLGDNSLAYIYESFVIVYVTQQLHMSRDLIVTALMFSTALQFVTVPLFGWVSDQVGRKPVYIGGALISGLAIFPFFTMLQSGQLVWIYTGLFLVSSVAKTMMTSAQSPWLAEMFPSRVRYTGFSLAREVTSPISGGIAPMIAVALLAAGGGSPHLVAWYVVALGVITAVSVFLGPETRGRSPDEQAESTTSAMAERMEARAK</sequence>
<protein>
    <submittedName>
        <fullName evidence="10">Metabolite-proton symporter</fullName>
    </submittedName>
</protein>
<proteinExistence type="predicted"/>
<feature type="transmembrane region" description="Helical" evidence="8">
    <location>
        <begin position="91"/>
        <end position="112"/>
    </location>
</feature>
<dbReference type="InterPro" id="IPR036259">
    <property type="entry name" value="MFS_trans_sf"/>
</dbReference>
<dbReference type="InterPro" id="IPR011701">
    <property type="entry name" value="MFS"/>
</dbReference>
<evidence type="ECO:0000256" key="7">
    <source>
        <dbReference type="SAM" id="MobiDB-lite"/>
    </source>
</evidence>
<reference evidence="10 11" key="1">
    <citation type="submission" date="2017-09" db="EMBL/GenBank/DDBJ databases">
        <authorList>
            <person name="Varghese N."/>
            <person name="Submissions S."/>
        </authorList>
    </citation>
    <scope>NUCLEOTIDE SEQUENCE [LARGE SCALE GENOMIC DNA]</scope>
    <source>
        <strain evidence="10 11">OK806</strain>
    </source>
</reference>
<comment type="subcellular location">
    <subcellularLocation>
        <location evidence="1">Cell membrane</location>
        <topology evidence="1">Multi-pass membrane protein</topology>
    </subcellularLocation>
</comment>
<evidence type="ECO:0000256" key="5">
    <source>
        <dbReference type="ARBA" id="ARBA00022989"/>
    </source>
</evidence>